<evidence type="ECO:0000313" key="6">
    <source>
        <dbReference type="Proteomes" id="UP000289340"/>
    </source>
</evidence>
<dbReference type="PROSITE" id="PS00815">
    <property type="entry name" value="AIPM_HOMOCIT_SYNTH_1"/>
    <property type="match status" value="1"/>
</dbReference>
<dbReference type="PANTHER" id="PTHR10277">
    <property type="entry name" value="HOMOCITRATE SYNTHASE-RELATED"/>
    <property type="match status" value="1"/>
</dbReference>
<dbReference type="InterPro" id="IPR002034">
    <property type="entry name" value="AIPM/Hcit_synth_CS"/>
</dbReference>
<evidence type="ECO:0000313" key="5">
    <source>
        <dbReference type="EMBL" id="RZB80135.1"/>
    </source>
</evidence>
<dbReference type="Gene3D" id="3.20.20.70">
    <property type="entry name" value="Aldolase class I"/>
    <property type="match status" value="1"/>
</dbReference>
<dbReference type="GO" id="GO:0009507">
    <property type="term" value="C:chloroplast"/>
    <property type="evidence" value="ECO:0007669"/>
    <property type="project" value="TreeGrafter"/>
</dbReference>
<dbReference type="InterPro" id="IPR050073">
    <property type="entry name" value="2-IPM_HCS-like"/>
</dbReference>
<dbReference type="InterPro" id="IPR000891">
    <property type="entry name" value="PYR_CT"/>
</dbReference>
<organism evidence="5 6">
    <name type="scientific">Glycine soja</name>
    <name type="common">Wild soybean</name>
    <dbReference type="NCBI Taxonomy" id="3848"/>
    <lineage>
        <taxon>Eukaryota</taxon>
        <taxon>Viridiplantae</taxon>
        <taxon>Streptophyta</taxon>
        <taxon>Embryophyta</taxon>
        <taxon>Tracheophyta</taxon>
        <taxon>Spermatophyta</taxon>
        <taxon>Magnoliopsida</taxon>
        <taxon>eudicotyledons</taxon>
        <taxon>Gunneridae</taxon>
        <taxon>Pentapetalae</taxon>
        <taxon>rosids</taxon>
        <taxon>fabids</taxon>
        <taxon>Fabales</taxon>
        <taxon>Fabaceae</taxon>
        <taxon>Papilionoideae</taxon>
        <taxon>50 kb inversion clade</taxon>
        <taxon>NPAAA clade</taxon>
        <taxon>indigoferoid/millettioid clade</taxon>
        <taxon>Phaseoleae</taxon>
        <taxon>Glycine</taxon>
        <taxon>Glycine subgen. Soja</taxon>
    </lineage>
</organism>
<dbReference type="AlphaFoldDB" id="A0A445I256"/>
<evidence type="ECO:0000256" key="1">
    <source>
        <dbReference type="ARBA" id="ARBA00022679"/>
    </source>
</evidence>
<dbReference type="SUPFAM" id="SSF51569">
    <property type="entry name" value="Aldolase"/>
    <property type="match status" value="1"/>
</dbReference>
<proteinExistence type="inferred from homology"/>
<feature type="compositionally biased region" description="Polar residues" evidence="3">
    <location>
        <begin position="1"/>
        <end position="14"/>
    </location>
</feature>
<sequence length="248" mass="27509">MATKTSIPSSQSPKLSRLRPQYIPNHIPDSSYVRILDTTLRDGEQSPGATMTAKEKLDIARQLVKLGVDIIQPGFPSASNSDFMAVKMIAQEVGNAVGDDGYVPVIAGFCRCVEKDIATAWEAVKYAKRPRLCTSIATSPIHMEHKLRKSKDQVIQIARDMVKFARSLGCNDIQFGVEDATSLIHREVASLHCPVCFVLNFHWKMTCLSKDNPIRRHSYGCFVGSPMCPESIIKPGTPIFPAWLHNLL</sequence>
<dbReference type="Proteomes" id="UP000289340">
    <property type="component" value="Chromosome 11"/>
</dbReference>
<reference evidence="5 6" key="1">
    <citation type="submission" date="2018-09" db="EMBL/GenBank/DDBJ databases">
        <title>A high-quality reference genome of wild soybean provides a powerful tool to mine soybean genomes.</title>
        <authorList>
            <person name="Xie M."/>
            <person name="Chung C.Y.L."/>
            <person name="Li M.-W."/>
            <person name="Wong F.-L."/>
            <person name="Chan T.-F."/>
            <person name="Lam H.-M."/>
        </authorList>
    </citation>
    <scope>NUCLEOTIDE SEQUENCE [LARGE SCALE GENOMIC DNA]</scope>
    <source>
        <strain evidence="6">cv. W05</strain>
        <tissue evidence="5">Hypocotyl of etiolated seedlings</tissue>
    </source>
</reference>
<dbReference type="InterPro" id="IPR013785">
    <property type="entry name" value="Aldolase_TIM"/>
</dbReference>
<keyword evidence="6" id="KW-1185">Reference proteome</keyword>
<feature type="region of interest" description="Disordered" evidence="3">
    <location>
        <begin position="1"/>
        <end position="20"/>
    </location>
</feature>
<dbReference type="EC" id="2.3.3.13" evidence="5"/>
<accession>A0A445I256</accession>
<feature type="domain" description="Pyruvate carboxyltransferase" evidence="4">
    <location>
        <begin position="33"/>
        <end position="188"/>
    </location>
</feature>
<dbReference type="GO" id="GO:0003852">
    <property type="term" value="F:2-isopropylmalate synthase activity"/>
    <property type="evidence" value="ECO:0007669"/>
    <property type="project" value="UniProtKB-EC"/>
</dbReference>
<evidence type="ECO:0000259" key="4">
    <source>
        <dbReference type="Pfam" id="PF00682"/>
    </source>
</evidence>
<dbReference type="GO" id="GO:0009098">
    <property type="term" value="P:L-leucine biosynthetic process"/>
    <property type="evidence" value="ECO:0007669"/>
    <property type="project" value="TreeGrafter"/>
</dbReference>
<dbReference type="FunFam" id="3.20.20.70:FF:000475">
    <property type="entry name" value="Putative 2-isopropylmalate synthase"/>
    <property type="match status" value="1"/>
</dbReference>
<evidence type="ECO:0000256" key="3">
    <source>
        <dbReference type="SAM" id="MobiDB-lite"/>
    </source>
</evidence>
<evidence type="ECO:0000256" key="2">
    <source>
        <dbReference type="RuleBase" id="RU003523"/>
    </source>
</evidence>
<keyword evidence="5" id="KW-0012">Acyltransferase</keyword>
<comment type="similarity">
    <text evidence="2">Belongs to the alpha-IPM synthase/homocitrate synthase family.</text>
</comment>
<comment type="caution">
    <text evidence="5">The sequence shown here is derived from an EMBL/GenBank/DDBJ whole genome shotgun (WGS) entry which is preliminary data.</text>
</comment>
<dbReference type="Pfam" id="PF00682">
    <property type="entry name" value="HMGL-like"/>
    <property type="match status" value="1"/>
</dbReference>
<protein>
    <submittedName>
        <fullName evidence="5">Putative 2-isopropylmalate synthase</fullName>
        <ecNumber evidence="5">2.3.3.13</ecNumber>
    </submittedName>
</protein>
<gene>
    <name evidence="5" type="ORF">D0Y65_030049</name>
</gene>
<keyword evidence="1 2" id="KW-0808">Transferase</keyword>
<dbReference type="EMBL" id="QZWG01000011">
    <property type="protein sequence ID" value="RZB80135.1"/>
    <property type="molecule type" value="Genomic_DNA"/>
</dbReference>
<dbReference type="PANTHER" id="PTHR10277:SF74">
    <property type="entry name" value="2-ISOPROPYLMALATE SYNTHASE-RELATED"/>
    <property type="match status" value="1"/>
</dbReference>
<name>A0A445I256_GLYSO</name>